<evidence type="ECO:0000256" key="2">
    <source>
        <dbReference type="ARBA" id="ARBA00022741"/>
    </source>
</evidence>
<dbReference type="FunFam" id="3.30.200.20:FF:000042">
    <property type="entry name" value="Aurora kinase A"/>
    <property type="match status" value="1"/>
</dbReference>
<reference evidence="9" key="1">
    <citation type="journal article" date="2018" name="Nat. Microbiol.">
        <title>Leveraging single-cell genomics to expand the fungal tree of life.</title>
        <authorList>
            <person name="Ahrendt S.R."/>
            <person name="Quandt C.A."/>
            <person name="Ciobanu D."/>
            <person name="Clum A."/>
            <person name="Salamov A."/>
            <person name="Andreopoulos B."/>
            <person name="Cheng J.F."/>
            <person name="Woyke T."/>
            <person name="Pelin A."/>
            <person name="Henrissat B."/>
            <person name="Reynolds N.K."/>
            <person name="Benny G.L."/>
            <person name="Smith M.E."/>
            <person name="James T.Y."/>
            <person name="Grigoriev I.V."/>
        </authorList>
    </citation>
    <scope>NUCLEOTIDE SEQUENCE [LARGE SCALE GENOMIC DNA]</scope>
</reference>
<dbReference type="InterPro" id="IPR000719">
    <property type="entry name" value="Prot_kinase_dom"/>
</dbReference>
<dbReference type="PROSITE" id="PS00108">
    <property type="entry name" value="PROTEIN_KINASE_ST"/>
    <property type="match status" value="1"/>
</dbReference>
<keyword evidence="9" id="KW-1185">Reference proteome</keyword>
<keyword evidence="4 5" id="KW-0067">ATP-binding</keyword>
<dbReference type="EMBL" id="KZ987928">
    <property type="protein sequence ID" value="RKP13869.1"/>
    <property type="molecule type" value="Genomic_DNA"/>
</dbReference>
<proteinExistence type="inferred from homology"/>
<dbReference type="InterPro" id="IPR017441">
    <property type="entry name" value="Protein_kinase_ATP_BS"/>
</dbReference>
<dbReference type="AlphaFoldDB" id="A0A4V1IYA4"/>
<dbReference type="GO" id="GO:0005737">
    <property type="term" value="C:cytoplasm"/>
    <property type="evidence" value="ECO:0007669"/>
    <property type="project" value="TreeGrafter"/>
</dbReference>
<accession>A0A4V1IYA4</accession>
<dbReference type="OrthoDB" id="8693905at2759"/>
<keyword evidence="6" id="KW-0723">Serine/threonine-protein kinase</keyword>
<gene>
    <name evidence="8" type="ORF">BJ684DRAFT_9452</name>
</gene>
<dbReference type="Proteomes" id="UP000267251">
    <property type="component" value="Unassembled WGS sequence"/>
</dbReference>
<dbReference type="SUPFAM" id="SSF56112">
    <property type="entry name" value="Protein kinase-like (PK-like)"/>
    <property type="match status" value="1"/>
</dbReference>
<dbReference type="InterPro" id="IPR050538">
    <property type="entry name" value="MAP_kinase_kinase_kinase"/>
</dbReference>
<name>A0A4V1IYA4_9FUNG</name>
<dbReference type="PROSITE" id="PS50011">
    <property type="entry name" value="PROTEIN_KINASE_DOM"/>
    <property type="match status" value="1"/>
</dbReference>
<dbReference type="InterPro" id="IPR008271">
    <property type="entry name" value="Ser/Thr_kinase_AS"/>
</dbReference>
<evidence type="ECO:0000313" key="8">
    <source>
        <dbReference type="EMBL" id="RKP13869.1"/>
    </source>
</evidence>
<organism evidence="8 9">
    <name type="scientific">Piptocephalis cylindrospora</name>
    <dbReference type="NCBI Taxonomy" id="1907219"/>
    <lineage>
        <taxon>Eukaryota</taxon>
        <taxon>Fungi</taxon>
        <taxon>Fungi incertae sedis</taxon>
        <taxon>Zoopagomycota</taxon>
        <taxon>Zoopagomycotina</taxon>
        <taxon>Zoopagomycetes</taxon>
        <taxon>Zoopagales</taxon>
        <taxon>Piptocephalidaceae</taxon>
        <taxon>Piptocephalis</taxon>
    </lineage>
</organism>
<feature type="domain" description="Protein kinase" evidence="7">
    <location>
        <begin position="1"/>
        <end position="248"/>
    </location>
</feature>
<evidence type="ECO:0000313" key="9">
    <source>
        <dbReference type="Proteomes" id="UP000267251"/>
    </source>
</evidence>
<evidence type="ECO:0000256" key="5">
    <source>
        <dbReference type="PROSITE-ProRule" id="PRU10141"/>
    </source>
</evidence>
<comment type="similarity">
    <text evidence="6">Belongs to the protein kinase superfamily.</text>
</comment>
<evidence type="ECO:0000256" key="4">
    <source>
        <dbReference type="ARBA" id="ARBA00022840"/>
    </source>
</evidence>
<dbReference type="Pfam" id="PF00069">
    <property type="entry name" value="Pkinase"/>
    <property type="match status" value="1"/>
</dbReference>
<dbReference type="SMART" id="SM00220">
    <property type="entry name" value="S_TKc"/>
    <property type="match status" value="1"/>
</dbReference>
<evidence type="ECO:0000259" key="7">
    <source>
        <dbReference type="PROSITE" id="PS50011"/>
    </source>
</evidence>
<keyword evidence="3 8" id="KW-0418">Kinase</keyword>
<keyword evidence="2 5" id="KW-0547">Nucleotide-binding</keyword>
<keyword evidence="1" id="KW-0808">Transferase</keyword>
<dbReference type="PANTHER" id="PTHR48016:SF4">
    <property type="entry name" value="PROTEIN KINASE DOMAIN-CONTAINING PROTEIN"/>
    <property type="match status" value="1"/>
</dbReference>
<feature type="binding site" evidence="5">
    <location>
        <position position="28"/>
    </location>
    <ligand>
        <name>ATP</name>
        <dbReference type="ChEBI" id="CHEBI:30616"/>
    </ligand>
</feature>
<dbReference type="PANTHER" id="PTHR48016">
    <property type="entry name" value="MAP KINASE KINASE KINASE SSK2-RELATED-RELATED"/>
    <property type="match status" value="1"/>
</dbReference>
<dbReference type="PIRSF" id="PIRSF000654">
    <property type="entry name" value="Integrin-linked_kinase"/>
    <property type="match status" value="1"/>
</dbReference>
<dbReference type="GO" id="GO:0004709">
    <property type="term" value="F:MAP kinase kinase kinase activity"/>
    <property type="evidence" value="ECO:0007669"/>
    <property type="project" value="TreeGrafter"/>
</dbReference>
<evidence type="ECO:0000256" key="6">
    <source>
        <dbReference type="RuleBase" id="RU000304"/>
    </source>
</evidence>
<dbReference type="Gene3D" id="1.10.510.10">
    <property type="entry name" value="Transferase(Phosphotransferase) domain 1"/>
    <property type="match status" value="1"/>
</dbReference>
<evidence type="ECO:0000256" key="3">
    <source>
        <dbReference type="ARBA" id="ARBA00022777"/>
    </source>
</evidence>
<dbReference type="PROSITE" id="PS00107">
    <property type="entry name" value="PROTEIN_KINASE_ATP"/>
    <property type="match status" value="1"/>
</dbReference>
<feature type="non-terminal residue" evidence="8">
    <location>
        <position position="1"/>
    </location>
</feature>
<evidence type="ECO:0000256" key="1">
    <source>
        <dbReference type="ARBA" id="ARBA00022679"/>
    </source>
</evidence>
<sequence length="267" mass="30311">LGECLGKGAYGSVFRGFNTQTGESVAVKRIKLKALSPSDTERLMDEVTILKRVRHPNIVCFYNYHLDARYLHIFLEYCEGSSLEALYRKFGVMAEPLATRYIVQILEGLCFIHDRGIIHKDVKASNILTTKDGSIKLADFGASSEANRPDQSTIGSPYWMAPEVIHLQNVDFASDVWSLGCTVLELLQARPPYADLSPVQALFRMVNDLHPPFPEKMSDAGDDFLRRCLQQDPKHRYPVRRLLQHSWLTSARRKVGERGSGVYLQYF</sequence>
<protein>
    <submittedName>
        <fullName evidence="8">Kinase-like domain-containing protein</fullName>
    </submittedName>
</protein>
<dbReference type="InterPro" id="IPR011009">
    <property type="entry name" value="Kinase-like_dom_sf"/>
</dbReference>
<dbReference type="GO" id="GO:0005524">
    <property type="term" value="F:ATP binding"/>
    <property type="evidence" value="ECO:0007669"/>
    <property type="project" value="UniProtKB-UniRule"/>
</dbReference>